<dbReference type="Proteomes" id="UP001607302">
    <property type="component" value="Unassembled WGS sequence"/>
</dbReference>
<gene>
    <name evidence="2" type="ORF">V1478_007563</name>
</gene>
<keyword evidence="1" id="KW-1133">Transmembrane helix</keyword>
<feature type="transmembrane region" description="Helical" evidence="1">
    <location>
        <begin position="43"/>
        <end position="63"/>
    </location>
</feature>
<dbReference type="AlphaFoldDB" id="A0ABD2B3K8"/>
<accession>A0ABD2B3K8</accession>
<keyword evidence="3" id="KW-1185">Reference proteome</keyword>
<comment type="caution">
    <text evidence="2">The sequence shown here is derived from an EMBL/GenBank/DDBJ whole genome shotgun (WGS) entry which is preliminary data.</text>
</comment>
<name>A0ABD2B3K8_VESSQ</name>
<sequence length="78" mass="9001">MRVGVHRWWITGDDSDRQRQRYATLPPRVSLLLKTVQVLSKRAFIVTSLITSYIGGINTIYVLKTSRLSGKTYNKLDF</sequence>
<protein>
    <submittedName>
        <fullName evidence="2">Uncharacterized protein</fullName>
    </submittedName>
</protein>
<evidence type="ECO:0000256" key="1">
    <source>
        <dbReference type="SAM" id="Phobius"/>
    </source>
</evidence>
<keyword evidence="1" id="KW-0812">Transmembrane</keyword>
<reference evidence="2 3" key="1">
    <citation type="journal article" date="2024" name="Ann. Entomol. Soc. Am.">
        <title>Genomic analyses of the southern and eastern yellowjacket wasps (Hymenoptera: Vespidae) reveal evolutionary signatures of social life.</title>
        <authorList>
            <person name="Catto M.A."/>
            <person name="Caine P.B."/>
            <person name="Orr S.E."/>
            <person name="Hunt B.G."/>
            <person name="Goodisman M.A.D."/>
        </authorList>
    </citation>
    <scope>NUCLEOTIDE SEQUENCE [LARGE SCALE GENOMIC DNA]</scope>
    <source>
        <strain evidence="2">233</strain>
        <tissue evidence="2">Head and thorax</tissue>
    </source>
</reference>
<keyword evidence="1" id="KW-0472">Membrane</keyword>
<organism evidence="2 3">
    <name type="scientific">Vespula squamosa</name>
    <name type="common">Southern yellow jacket</name>
    <name type="synonym">Wasp</name>
    <dbReference type="NCBI Taxonomy" id="30214"/>
    <lineage>
        <taxon>Eukaryota</taxon>
        <taxon>Metazoa</taxon>
        <taxon>Ecdysozoa</taxon>
        <taxon>Arthropoda</taxon>
        <taxon>Hexapoda</taxon>
        <taxon>Insecta</taxon>
        <taxon>Pterygota</taxon>
        <taxon>Neoptera</taxon>
        <taxon>Endopterygota</taxon>
        <taxon>Hymenoptera</taxon>
        <taxon>Apocrita</taxon>
        <taxon>Aculeata</taxon>
        <taxon>Vespoidea</taxon>
        <taxon>Vespidae</taxon>
        <taxon>Vespinae</taxon>
        <taxon>Vespula</taxon>
    </lineage>
</organism>
<evidence type="ECO:0000313" key="2">
    <source>
        <dbReference type="EMBL" id="KAL2727285.1"/>
    </source>
</evidence>
<evidence type="ECO:0000313" key="3">
    <source>
        <dbReference type="Proteomes" id="UP001607302"/>
    </source>
</evidence>
<proteinExistence type="predicted"/>
<dbReference type="EMBL" id="JAUDFV010000133">
    <property type="protein sequence ID" value="KAL2727285.1"/>
    <property type="molecule type" value="Genomic_DNA"/>
</dbReference>